<dbReference type="EMBL" id="JBHSKN010000007">
    <property type="protein sequence ID" value="MFC5239628.1"/>
    <property type="molecule type" value="Genomic_DNA"/>
</dbReference>
<dbReference type="Proteomes" id="UP001596035">
    <property type="component" value="Unassembled WGS sequence"/>
</dbReference>
<reference evidence="2" key="1">
    <citation type="journal article" date="2019" name="Int. J. Syst. Evol. Microbiol.">
        <title>The Global Catalogue of Microorganisms (GCM) 10K type strain sequencing project: providing services to taxonomists for standard genome sequencing and annotation.</title>
        <authorList>
            <consortium name="The Broad Institute Genomics Platform"/>
            <consortium name="The Broad Institute Genome Sequencing Center for Infectious Disease"/>
            <person name="Wu L."/>
            <person name="Ma J."/>
        </authorList>
    </citation>
    <scope>NUCLEOTIDE SEQUENCE [LARGE SCALE GENOMIC DNA]</scope>
    <source>
        <strain evidence="2">CGMCC 4.7131</strain>
    </source>
</reference>
<evidence type="ECO:0000313" key="2">
    <source>
        <dbReference type="Proteomes" id="UP001596035"/>
    </source>
</evidence>
<sequence>MGLVLAVERLQEVDQPSEHPLELMATHPAVLELPVHVPEFDLVRPYASDLRARGRQGVVVAELLRHPPPLAQIALRGSDRVAEGNQHGLHGEPHVLRRTGGRDGEDHTVLIHREGPLVGARHQGLPWEKKVEKTYQGAY</sequence>
<keyword evidence="2" id="KW-1185">Reference proteome</keyword>
<accession>A0ABW0DRE4</accession>
<protein>
    <submittedName>
        <fullName evidence="1">Uncharacterized protein</fullName>
    </submittedName>
</protein>
<organism evidence="1 2">
    <name type="scientific">Streptomyces atrovirens</name>
    <dbReference type="NCBI Taxonomy" id="285556"/>
    <lineage>
        <taxon>Bacteria</taxon>
        <taxon>Bacillati</taxon>
        <taxon>Actinomycetota</taxon>
        <taxon>Actinomycetes</taxon>
        <taxon>Kitasatosporales</taxon>
        <taxon>Streptomycetaceae</taxon>
        <taxon>Streptomyces</taxon>
    </lineage>
</organism>
<proteinExistence type="predicted"/>
<gene>
    <name evidence="1" type="ORF">ACFPWV_06875</name>
</gene>
<dbReference type="RefSeq" id="WP_344566497.1">
    <property type="nucleotide sequence ID" value="NZ_BAAATG010000050.1"/>
</dbReference>
<comment type="caution">
    <text evidence="1">The sequence shown here is derived from an EMBL/GenBank/DDBJ whole genome shotgun (WGS) entry which is preliminary data.</text>
</comment>
<name>A0ABW0DRE4_9ACTN</name>
<evidence type="ECO:0000313" key="1">
    <source>
        <dbReference type="EMBL" id="MFC5239628.1"/>
    </source>
</evidence>